<dbReference type="EMBL" id="CP091244">
    <property type="protein sequence ID" value="UJS22524.1"/>
    <property type="molecule type" value="Genomic_DNA"/>
</dbReference>
<protein>
    <submittedName>
        <fullName evidence="6">HipA domain-containing protein</fullName>
    </submittedName>
</protein>
<evidence type="ECO:0000256" key="1">
    <source>
        <dbReference type="ARBA" id="ARBA00010164"/>
    </source>
</evidence>
<dbReference type="Pfam" id="PF07804">
    <property type="entry name" value="HipA_C"/>
    <property type="match status" value="1"/>
</dbReference>
<comment type="similarity">
    <text evidence="1">Belongs to the HipA Ser/Thr kinase family.</text>
</comment>
<evidence type="ECO:0000313" key="7">
    <source>
        <dbReference type="Proteomes" id="UP001054801"/>
    </source>
</evidence>
<keyword evidence="7" id="KW-1185">Reference proteome</keyword>
<dbReference type="InterPro" id="IPR017508">
    <property type="entry name" value="HipA_N1"/>
</dbReference>
<accession>A0ABY3SV66</accession>
<sequence>MDNEITFEIFQAGQWRTAGSMSLLDAPDAGWKSRAYLGYVVDYALEQAGRRDAAALSWTFPVGFQPLQANTWPGFIMDLLPQGYGRQELLRQLGLPAHVEATADWRLLRSGAANPVGNCRVREAFDWLQERSPLQQQGFSFTEVAHRGEAFAEYLAQHGLFVAGSSAVQGEWPKILLTEDANGKLFLDHALPDALARRHWLVKFARGQDAALNRILSLEAVWMELARFLGLRVYDRLLLEQRALFVPRFDRECHAGQVVRHAQESLYALCGCSGFGRKLSHNTACYWLGNAVTDPLTEILEYLQRDVANVVLGNKDNHGRNTALQRRADGWVGLTPVFDFAPMLFHPDGIARNMRWEQQDDGHPDWRAAACQAAEAGKVALPSLLAGLRAMADKVLQLPEQMLALGVDEATIQTFAPSIRQAGRKLRECTDG</sequence>
<dbReference type="InterPro" id="IPR012893">
    <property type="entry name" value="HipA-like_C"/>
</dbReference>
<evidence type="ECO:0000259" key="5">
    <source>
        <dbReference type="Pfam" id="PF13657"/>
    </source>
</evidence>
<feature type="domain" description="HipA-like C-terminal" evidence="4">
    <location>
        <begin position="168"/>
        <end position="374"/>
    </location>
</feature>
<name>A0ABY3SV66_9GAMM</name>
<evidence type="ECO:0000313" key="6">
    <source>
        <dbReference type="EMBL" id="UJS22524.1"/>
    </source>
</evidence>
<dbReference type="PANTHER" id="PTHR37419">
    <property type="entry name" value="SERINE/THREONINE-PROTEIN KINASE TOXIN HIPA"/>
    <property type="match status" value="1"/>
</dbReference>
<gene>
    <name evidence="6" type="ORF">L2Y54_11255</name>
</gene>
<keyword evidence="2" id="KW-0808">Transferase</keyword>
<dbReference type="Proteomes" id="UP001054801">
    <property type="component" value="Chromosome"/>
</dbReference>
<organism evidence="6 7">
    <name type="scientific">Thiothrix winogradskyi</name>
    <dbReference type="NCBI Taxonomy" id="96472"/>
    <lineage>
        <taxon>Bacteria</taxon>
        <taxon>Pseudomonadati</taxon>
        <taxon>Pseudomonadota</taxon>
        <taxon>Gammaproteobacteria</taxon>
        <taxon>Thiotrichales</taxon>
        <taxon>Thiotrichaceae</taxon>
        <taxon>Thiothrix</taxon>
    </lineage>
</organism>
<evidence type="ECO:0000256" key="2">
    <source>
        <dbReference type="ARBA" id="ARBA00022679"/>
    </source>
</evidence>
<feature type="domain" description="HipA N-terminal subdomain 1" evidence="5">
    <location>
        <begin position="38"/>
        <end position="118"/>
    </location>
</feature>
<dbReference type="RefSeq" id="WP_236496208.1">
    <property type="nucleotide sequence ID" value="NZ_CP091244.1"/>
</dbReference>
<evidence type="ECO:0000256" key="3">
    <source>
        <dbReference type="ARBA" id="ARBA00022777"/>
    </source>
</evidence>
<evidence type="ECO:0000259" key="4">
    <source>
        <dbReference type="Pfam" id="PF07804"/>
    </source>
</evidence>
<dbReference type="PANTHER" id="PTHR37419:SF8">
    <property type="entry name" value="TOXIN YJJJ"/>
    <property type="match status" value="1"/>
</dbReference>
<dbReference type="InterPro" id="IPR052028">
    <property type="entry name" value="HipA_Ser/Thr_kinase"/>
</dbReference>
<keyword evidence="3" id="KW-0418">Kinase</keyword>
<reference evidence="6" key="1">
    <citation type="journal article" date="2022" name="Microorganisms">
        <title>Two New Species of Filamentous Sulfur Bacteria of the Genus Thiothrix, Thiothrix winogradskyi sp. nov. and 'Candidatus Thiothrix sulfatifontis' sp. nov.</title>
        <authorList>
            <person name="Ravin N.V."/>
            <person name="Rossetti S."/>
            <person name="Beletsky A.V."/>
            <person name="Kadnikov V.V."/>
            <person name="Rudenko T.S."/>
            <person name="Smolyakov D.D."/>
            <person name="Moskvitina M.I."/>
            <person name="Gureeva M.V."/>
            <person name="Mardanov A.V."/>
            <person name="Grabovich M.Y."/>
        </authorList>
    </citation>
    <scope>NUCLEOTIDE SEQUENCE</scope>
    <source>
        <strain evidence="6">CT3</strain>
    </source>
</reference>
<dbReference type="Pfam" id="PF13657">
    <property type="entry name" value="Couple_hipA"/>
    <property type="match status" value="1"/>
</dbReference>
<proteinExistence type="inferred from homology"/>